<organism evidence="2 3">
    <name type="scientific">Psychrobacillus lasiicapitis</name>
    <dbReference type="NCBI Taxonomy" id="1636719"/>
    <lineage>
        <taxon>Bacteria</taxon>
        <taxon>Bacillati</taxon>
        <taxon>Bacillota</taxon>
        <taxon>Bacilli</taxon>
        <taxon>Bacillales</taxon>
        <taxon>Bacillaceae</taxon>
        <taxon>Psychrobacillus</taxon>
    </lineage>
</organism>
<evidence type="ECO:0000313" key="2">
    <source>
        <dbReference type="EMBL" id="TQR13268.1"/>
    </source>
</evidence>
<dbReference type="AlphaFoldDB" id="A0A544T7G6"/>
<proteinExistence type="predicted"/>
<gene>
    <name evidence="2" type="ORF">FG382_12215</name>
</gene>
<dbReference type="EMBL" id="VDGH01000006">
    <property type="protein sequence ID" value="TQR13268.1"/>
    <property type="molecule type" value="Genomic_DNA"/>
</dbReference>
<sequence>MISQQVTLIEAQGGDTCGNSGTGETPQERATRRLTARPAVSVRLERKSIAFAMSLYRAVSLYHV</sequence>
<accession>A0A544T7G6</accession>
<name>A0A544T7G6_9BACI</name>
<evidence type="ECO:0000313" key="3">
    <source>
        <dbReference type="Proteomes" id="UP000317316"/>
    </source>
</evidence>
<dbReference type="Proteomes" id="UP000317316">
    <property type="component" value="Unassembled WGS sequence"/>
</dbReference>
<dbReference type="OrthoDB" id="2941391at2"/>
<keyword evidence="3" id="KW-1185">Reference proteome</keyword>
<protein>
    <submittedName>
        <fullName evidence="2">Uncharacterized protein</fullName>
    </submittedName>
</protein>
<comment type="caution">
    <text evidence="2">The sequence shown here is derived from an EMBL/GenBank/DDBJ whole genome shotgun (WGS) entry which is preliminary data.</text>
</comment>
<evidence type="ECO:0000256" key="1">
    <source>
        <dbReference type="SAM" id="MobiDB-lite"/>
    </source>
</evidence>
<reference evidence="2 3" key="1">
    <citation type="submission" date="2019-05" db="EMBL/GenBank/DDBJ databases">
        <title>Psychrobacillus vulpis sp. nov., a new species isolated from feces of a red fox that inhabits in The Tablas de Daimiel Natural Park, Albacete, Spain.</title>
        <authorList>
            <person name="Rodriguez M."/>
            <person name="Reina J.C."/>
            <person name="Bejar V."/>
            <person name="Llamas I."/>
        </authorList>
    </citation>
    <scope>NUCLEOTIDE SEQUENCE [LARGE SCALE GENOMIC DNA]</scope>
    <source>
        <strain evidence="2 3">NEAU-3TGS17</strain>
    </source>
</reference>
<feature type="region of interest" description="Disordered" evidence="1">
    <location>
        <begin position="12"/>
        <end position="34"/>
    </location>
</feature>